<feature type="transmembrane region" description="Helical" evidence="1">
    <location>
        <begin position="45"/>
        <end position="64"/>
    </location>
</feature>
<evidence type="ECO:0000256" key="1">
    <source>
        <dbReference type="SAM" id="Phobius"/>
    </source>
</evidence>
<dbReference type="GO" id="GO:0016020">
    <property type="term" value="C:membrane"/>
    <property type="evidence" value="ECO:0007669"/>
    <property type="project" value="InterPro"/>
</dbReference>
<reference evidence="3" key="1">
    <citation type="journal article" date="2014" name="Int. J. Syst. Evol. Microbiol.">
        <title>Complete genome sequence of Corynebacterium casei LMG S-19264T (=DSM 44701T), isolated from a smear-ripened cheese.</title>
        <authorList>
            <consortium name="US DOE Joint Genome Institute (JGI-PGF)"/>
            <person name="Walter F."/>
            <person name="Albersmeier A."/>
            <person name="Kalinowski J."/>
            <person name="Ruckert C."/>
        </authorList>
    </citation>
    <scope>NUCLEOTIDE SEQUENCE</scope>
    <source>
        <strain evidence="3">CGMCC 4.7299</strain>
    </source>
</reference>
<evidence type="ECO:0000259" key="2">
    <source>
        <dbReference type="Pfam" id="PF05425"/>
    </source>
</evidence>
<comment type="caution">
    <text evidence="3">The sequence shown here is derived from an EMBL/GenBank/DDBJ whole genome shotgun (WGS) entry which is preliminary data.</text>
</comment>
<name>A0A8J3C512_9ACTN</name>
<dbReference type="EMBL" id="BMMX01000034">
    <property type="protein sequence ID" value="GGL10429.1"/>
    <property type="molecule type" value="Genomic_DNA"/>
</dbReference>
<dbReference type="Proteomes" id="UP000656042">
    <property type="component" value="Unassembled WGS sequence"/>
</dbReference>
<accession>A0A8J3C512</accession>
<feature type="domain" description="Copper resistance protein D" evidence="2">
    <location>
        <begin position="1"/>
        <end position="62"/>
    </location>
</feature>
<keyword evidence="4" id="KW-1185">Reference proteome</keyword>
<organism evidence="3 4">
    <name type="scientific">Mangrovihabitans endophyticus</name>
    <dbReference type="NCBI Taxonomy" id="1751298"/>
    <lineage>
        <taxon>Bacteria</taxon>
        <taxon>Bacillati</taxon>
        <taxon>Actinomycetota</taxon>
        <taxon>Actinomycetes</taxon>
        <taxon>Micromonosporales</taxon>
        <taxon>Micromonosporaceae</taxon>
        <taxon>Mangrovihabitans</taxon>
    </lineage>
</organism>
<keyword evidence="1" id="KW-1133">Transmembrane helix</keyword>
<dbReference type="AlphaFoldDB" id="A0A8J3C512"/>
<evidence type="ECO:0000313" key="4">
    <source>
        <dbReference type="Proteomes" id="UP000656042"/>
    </source>
</evidence>
<reference evidence="3" key="2">
    <citation type="submission" date="2020-09" db="EMBL/GenBank/DDBJ databases">
        <authorList>
            <person name="Sun Q."/>
            <person name="Zhou Y."/>
        </authorList>
    </citation>
    <scope>NUCLEOTIDE SEQUENCE</scope>
    <source>
        <strain evidence="3">CGMCC 4.7299</strain>
    </source>
</reference>
<gene>
    <name evidence="3" type="ORF">GCM10012284_51490</name>
</gene>
<dbReference type="Pfam" id="PF05425">
    <property type="entry name" value="CopD"/>
    <property type="match status" value="1"/>
</dbReference>
<protein>
    <recommendedName>
        <fullName evidence="2">Copper resistance protein D domain-containing protein</fullName>
    </recommendedName>
</protein>
<dbReference type="InterPro" id="IPR008457">
    <property type="entry name" value="Cu-R_CopD_dom"/>
</dbReference>
<proteinExistence type="predicted"/>
<sequence>MLLVKLALVTAVAAMGLYNNSRLVPALEHGRVTQPDPARRLRRAVTVEAVLMVAVMLVTGLLVGSAT</sequence>
<keyword evidence="1" id="KW-0812">Transmembrane</keyword>
<keyword evidence="1" id="KW-0472">Membrane</keyword>
<evidence type="ECO:0000313" key="3">
    <source>
        <dbReference type="EMBL" id="GGL10429.1"/>
    </source>
</evidence>